<reference evidence="2 3" key="1">
    <citation type="journal article" date="2018" name="Front. Plant Sci.">
        <title>Red Clover (Trifolium pratense) and Zigzag Clover (T. medium) - A Picture of Genomic Similarities and Differences.</title>
        <authorList>
            <person name="Dluhosova J."/>
            <person name="Istvanek J."/>
            <person name="Nedelnik J."/>
            <person name="Repkova J."/>
        </authorList>
    </citation>
    <scope>NUCLEOTIDE SEQUENCE [LARGE SCALE GENOMIC DNA]</scope>
    <source>
        <strain evidence="3">cv. 10/8</strain>
        <tissue evidence="2">Leaf</tissue>
    </source>
</reference>
<protein>
    <submittedName>
        <fullName evidence="2">Protein FAR1-RELATED SEQUENCE 6-like</fullName>
    </submittedName>
</protein>
<evidence type="ECO:0000259" key="1">
    <source>
        <dbReference type="Pfam" id="PF10551"/>
    </source>
</evidence>
<dbReference type="PANTHER" id="PTHR31569:SF4">
    <property type="entry name" value="SWIM-TYPE DOMAIN-CONTAINING PROTEIN"/>
    <property type="match status" value="1"/>
</dbReference>
<comment type="caution">
    <text evidence="2">The sequence shown here is derived from an EMBL/GenBank/DDBJ whole genome shotgun (WGS) entry which is preliminary data.</text>
</comment>
<sequence length="74" mass="8475">MPLFEIVGFTSSEKTFNVGFAWLTNQREDNLIWALEQLRLLLRSEDYLPKVTLTDRDVALMNVVAQVFPTSTAL</sequence>
<organism evidence="2 3">
    <name type="scientific">Trifolium medium</name>
    <dbReference type="NCBI Taxonomy" id="97028"/>
    <lineage>
        <taxon>Eukaryota</taxon>
        <taxon>Viridiplantae</taxon>
        <taxon>Streptophyta</taxon>
        <taxon>Embryophyta</taxon>
        <taxon>Tracheophyta</taxon>
        <taxon>Spermatophyta</taxon>
        <taxon>Magnoliopsida</taxon>
        <taxon>eudicotyledons</taxon>
        <taxon>Gunneridae</taxon>
        <taxon>Pentapetalae</taxon>
        <taxon>rosids</taxon>
        <taxon>fabids</taxon>
        <taxon>Fabales</taxon>
        <taxon>Fabaceae</taxon>
        <taxon>Papilionoideae</taxon>
        <taxon>50 kb inversion clade</taxon>
        <taxon>NPAAA clade</taxon>
        <taxon>Hologalegina</taxon>
        <taxon>IRL clade</taxon>
        <taxon>Trifolieae</taxon>
        <taxon>Trifolium</taxon>
    </lineage>
</organism>
<dbReference type="InterPro" id="IPR018289">
    <property type="entry name" value="MULE_transposase_dom"/>
</dbReference>
<name>A0A392RVK9_9FABA</name>
<dbReference type="Pfam" id="PF10551">
    <property type="entry name" value="MULE"/>
    <property type="match status" value="1"/>
</dbReference>
<evidence type="ECO:0000313" key="2">
    <source>
        <dbReference type="EMBL" id="MCI39616.1"/>
    </source>
</evidence>
<proteinExistence type="predicted"/>
<dbReference type="Proteomes" id="UP000265520">
    <property type="component" value="Unassembled WGS sequence"/>
</dbReference>
<dbReference type="PANTHER" id="PTHR31569">
    <property type="entry name" value="SWIM-TYPE DOMAIN-CONTAINING PROTEIN"/>
    <property type="match status" value="1"/>
</dbReference>
<dbReference type="InterPro" id="IPR052579">
    <property type="entry name" value="Zinc_finger_SWIM"/>
</dbReference>
<feature type="domain" description="MULE transposase" evidence="1">
    <location>
        <begin position="1"/>
        <end position="72"/>
    </location>
</feature>
<accession>A0A392RVK9</accession>
<feature type="non-terminal residue" evidence="2">
    <location>
        <position position="74"/>
    </location>
</feature>
<keyword evidence="3" id="KW-1185">Reference proteome</keyword>
<dbReference type="AlphaFoldDB" id="A0A392RVK9"/>
<dbReference type="EMBL" id="LXQA010269517">
    <property type="protein sequence ID" value="MCI39616.1"/>
    <property type="molecule type" value="Genomic_DNA"/>
</dbReference>
<evidence type="ECO:0000313" key="3">
    <source>
        <dbReference type="Proteomes" id="UP000265520"/>
    </source>
</evidence>